<dbReference type="InterPro" id="IPR034660">
    <property type="entry name" value="DinB/YfiT-like"/>
</dbReference>
<sequence>MSVAIYQLKYPIGPFTKPEPLDGRVVASAIDTIASFPTKLRLAVATLTSEQLDTPYRPEGWTVRQVVHHCADSHMNSFIRFKLALTEDAPIIKPYYEDRWAELADTKALDITYSLILLDGLHARWAALLRSLEPTALKRVFIHPEQGKQLALDEATALYAWHCEHHLAHITTLKDSKNWT</sequence>
<dbReference type="RefSeq" id="WP_090605610.1">
    <property type="nucleotide sequence ID" value="NZ_FNZR01000004.1"/>
</dbReference>
<evidence type="ECO:0000313" key="6">
    <source>
        <dbReference type="EMBL" id="SEL26729.1"/>
    </source>
</evidence>
<dbReference type="AlphaFoldDB" id="A0A1H7NTU7"/>
<dbReference type="STRING" id="332977.SAMN05421740_10497"/>
<reference evidence="7" key="1">
    <citation type="submission" date="2016-10" db="EMBL/GenBank/DDBJ databases">
        <authorList>
            <person name="Varghese N."/>
            <person name="Submissions S."/>
        </authorList>
    </citation>
    <scope>NUCLEOTIDE SEQUENCE [LARGE SCALE GENOMIC DNA]</scope>
    <source>
        <strain evidence="7">Jip14</strain>
    </source>
</reference>
<dbReference type="NCBIfam" id="NF009807">
    <property type="entry name" value="PRK13291.1"/>
    <property type="match status" value="1"/>
</dbReference>
<feature type="domain" description="DinB-like" evidence="5">
    <location>
        <begin position="39"/>
        <end position="170"/>
    </location>
</feature>
<evidence type="ECO:0000256" key="1">
    <source>
        <dbReference type="ARBA" id="ARBA00022490"/>
    </source>
</evidence>
<gene>
    <name evidence="6" type="ORF">SAMN05421740_10497</name>
</gene>
<evidence type="ECO:0000313" key="7">
    <source>
        <dbReference type="Proteomes" id="UP000198916"/>
    </source>
</evidence>
<dbReference type="EMBL" id="FNZR01000004">
    <property type="protein sequence ID" value="SEL26729.1"/>
    <property type="molecule type" value="Genomic_DNA"/>
</dbReference>
<protein>
    <submittedName>
        <fullName evidence="6">DinB superfamily protein</fullName>
    </submittedName>
</protein>
<dbReference type="SUPFAM" id="SSF109854">
    <property type="entry name" value="DinB/YfiT-like putative metalloenzymes"/>
    <property type="match status" value="1"/>
</dbReference>
<dbReference type="GO" id="GO:0016787">
    <property type="term" value="F:hydrolase activity"/>
    <property type="evidence" value="ECO:0007669"/>
    <property type="project" value="UniProtKB-KW"/>
</dbReference>
<keyword evidence="1" id="KW-0963">Cytoplasm</keyword>
<evidence type="ECO:0000256" key="2">
    <source>
        <dbReference type="ARBA" id="ARBA00022723"/>
    </source>
</evidence>
<proteinExistence type="inferred from homology"/>
<dbReference type="Proteomes" id="UP000198916">
    <property type="component" value="Unassembled WGS sequence"/>
</dbReference>
<accession>A0A1H7NTU7</accession>
<keyword evidence="7" id="KW-1185">Reference proteome</keyword>
<dbReference type="Gene3D" id="1.20.120.450">
    <property type="entry name" value="dinb family like domain"/>
    <property type="match status" value="1"/>
</dbReference>
<organism evidence="6 7">
    <name type="scientific">Parapedobacter koreensis</name>
    <dbReference type="NCBI Taxonomy" id="332977"/>
    <lineage>
        <taxon>Bacteria</taxon>
        <taxon>Pseudomonadati</taxon>
        <taxon>Bacteroidota</taxon>
        <taxon>Sphingobacteriia</taxon>
        <taxon>Sphingobacteriales</taxon>
        <taxon>Sphingobacteriaceae</taxon>
        <taxon>Parapedobacter</taxon>
    </lineage>
</organism>
<keyword evidence="3" id="KW-0378">Hydrolase</keyword>
<dbReference type="HAMAP" id="MF_01256">
    <property type="entry name" value="YfiT_hydrol"/>
    <property type="match status" value="1"/>
</dbReference>
<dbReference type="OrthoDB" id="9796039at2"/>
<dbReference type="GO" id="GO:0046872">
    <property type="term" value="F:metal ion binding"/>
    <property type="evidence" value="ECO:0007669"/>
    <property type="project" value="UniProtKB-KW"/>
</dbReference>
<name>A0A1H7NTU7_9SPHI</name>
<dbReference type="Pfam" id="PF12867">
    <property type="entry name" value="DinB_2"/>
    <property type="match status" value="1"/>
</dbReference>
<dbReference type="InterPro" id="IPR023774">
    <property type="entry name" value="Put_metal_dep_hydrolase_YfiT"/>
</dbReference>
<evidence type="ECO:0000259" key="5">
    <source>
        <dbReference type="Pfam" id="PF12867"/>
    </source>
</evidence>
<keyword evidence="2" id="KW-0479">Metal-binding</keyword>
<evidence type="ECO:0000256" key="3">
    <source>
        <dbReference type="ARBA" id="ARBA00022801"/>
    </source>
</evidence>
<keyword evidence="4" id="KW-0862">Zinc</keyword>
<evidence type="ECO:0000256" key="4">
    <source>
        <dbReference type="ARBA" id="ARBA00022833"/>
    </source>
</evidence>
<dbReference type="InterPro" id="IPR024775">
    <property type="entry name" value="DinB-like"/>
</dbReference>